<dbReference type="RefSeq" id="WP_235374723.1">
    <property type="nucleotide sequence ID" value="NZ_CP113864.1"/>
</dbReference>
<sequence length="45" mass="5170">MNGVDDVESFDENNIILVVDEELLIIKGFDLKINKINTETGERYL</sequence>
<protein>
    <submittedName>
        <fullName evidence="1">YabP/YqfC family sporulation protein</fullName>
    </submittedName>
</protein>
<dbReference type="Gene3D" id="2.60.40.2000">
    <property type="match status" value="1"/>
</dbReference>
<keyword evidence="2" id="KW-1185">Reference proteome</keyword>
<evidence type="ECO:0000313" key="2">
    <source>
        <dbReference type="Proteomes" id="UP001164745"/>
    </source>
</evidence>
<dbReference type="Pfam" id="PF07873">
    <property type="entry name" value="YabP"/>
    <property type="match status" value="1"/>
</dbReference>
<dbReference type="Proteomes" id="UP001164745">
    <property type="component" value="Chromosome"/>
</dbReference>
<reference evidence="1" key="1">
    <citation type="submission" date="2022-12" db="EMBL/GenBank/DDBJ databases">
        <authorList>
            <person name="Bing R.G."/>
            <person name="Willard D.J."/>
            <person name="Manesh M.J.H."/>
            <person name="Laemthong T."/>
            <person name="Crosby J.R."/>
            <person name="Kelly R.M."/>
        </authorList>
    </citation>
    <scope>NUCLEOTIDE SEQUENCE</scope>
    <source>
        <strain evidence="1">DSM 8991</strain>
    </source>
</reference>
<organism evidence="1 2">
    <name type="scientific">Caldicellulosiruptor naganoensis</name>
    <dbReference type="NCBI Taxonomy" id="29324"/>
    <lineage>
        <taxon>Bacteria</taxon>
        <taxon>Bacillati</taxon>
        <taxon>Bacillota</taxon>
        <taxon>Bacillota incertae sedis</taxon>
        <taxon>Caldicellulosiruptorales</taxon>
        <taxon>Caldicellulosiruptoraceae</taxon>
        <taxon>Caldicellulosiruptor</taxon>
    </lineage>
</organism>
<dbReference type="InterPro" id="IPR038705">
    <property type="entry name" value="YabP_sf"/>
</dbReference>
<gene>
    <name evidence="1" type="ORF">OTJ99_000558</name>
</gene>
<dbReference type="EMBL" id="CP113864">
    <property type="protein sequence ID" value="WAM32664.1"/>
    <property type="molecule type" value="Genomic_DNA"/>
</dbReference>
<name>A0ABY7BMP0_9FIRM</name>
<proteinExistence type="predicted"/>
<evidence type="ECO:0000313" key="1">
    <source>
        <dbReference type="EMBL" id="WAM32664.1"/>
    </source>
</evidence>
<dbReference type="InterPro" id="IPR022476">
    <property type="entry name" value="Spore_YabP/YqfC"/>
</dbReference>
<accession>A0ABY7BMP0</accession>